<sequence length="75" mass="8802">MRRVGSILARRHGVWDPTGGAYNRHSICNYASKRFKREIGRSGRTDMAAVREGVRHLQNSLQHQDKQHKHRLQHF</sequence>
<accession>A0ABR2YU65</accession>
<dbReference type="EMBL" id="JALJOT010000005">
    <property type="protein sequence ID" value="KAK9915414.1"/>
    <property type="molecule type" value="Genomic_DNA"/>
</dbReference>
<gene>
    <name evidence="1" type="ORF">WJX75_008843</name>
</gene>
<comment type="caution">
    <text evidence="1">The sequence shown here is derived from an EMBL/GenBank/DDBJ whole genome shotgun (WGS) entry which is preliminary data.</text>
</comment>
<organism evidence="1 2">
    <name type="scientific">Coccomyxa subellipsoidea</name>
    <dbReference type="NCBI Taxonomy" id="248742"/>
    <lineage>
        <taxon>Eukaryota</taxon>
        <taxon>Viridiplantae</taxon>
        <taxon>Chlorophyta</taxon>
        <taxon>core chlorophytes</taxon>
        <taxon>Trebouxiophyceae</taxon>
        <taxon>Trebouxiophyceae incertae sedis</taxon>
        <taxon>Coccomyxaceae</taxon>
        <taxon>Coccomyxa</taxon>
    </lineage>
</organism>
<evidence type="ECO:0000313" key="2">
    <source>
        <dbReference type="Proteomes" id="UP001491310"/>
    </source>
</evidence>
<dbReference type="Proteomes" id="UP001491310">
    <property type="component" value="Unassembled WGS sequence"/>
</dbReference>
<evidence type="ECO:0000313" key="1">
    <source>
        <dbReference type="EMBL" id="KAK9915414.1"/>
    </source>
</evidence>
<protein>
    <submittedName>
        <fullName evidence="1">Uncharacterized protein</fullName>
    </submittedName>
</protein>
<name>A0ABR2YU65_9CHLO</name>
<proteinExistence type="predicted"/>
<reference evidence="1 2" key="1">
    <citation type="journal article" date="2024" name="Nat. Commun.">
        <title>Phylogenomics reveals the evolutionary origins of lichenization in chlorophyte algae.</title>
        <authorList>
            <person name="Puginier C."/>
            <person name="Libourel C."/>
            <person name="Otte J."/>
            <person name="Skaloud P."/>
            <person name="Haon M."/>
            <person name="Grisel S."/>
            <person name="Petersen M."/>
            <person name="Berrin J.G."/>
            <person name="Delaux P.M."/>
            <person name="Dal Grande F."/>
            <person name="Keller J."/>
        </authorList>
    </citation>
    <scope>NUCLEOTIDE SEQUENCE [LARGE SCALE GENOMIC DNA]</scope>
    <source>
        <strain evidence="1 2">SAG 216-7</strain>
    </source>
</reference>
<keyword evidence="2" id="KW-1185">Reference proteome</keyword>